<evidence type="ECO:0000259" key="6">
    <source>
        <dbReference type="PROSITE" id="PS51123"/>
    </source>
</evidence>
<sequence>MKKLVYVFLALLIGQSALAQSAKTKKADKLYSQLKYVDAAEAYLKIALDDADTYVITQLANSYYYVFNTREAERWYAKVADETTDPEIRYRYAQMLKANGKYEEANQQMRQFAAAAPSDSRAKSFLKNPDYIPQLLAGEKKFEVKPININTALSDFGGYFHLNTFYFTSARAGGRKYGWNEEPYLNIYRAQYVKDEFTAVEELSEKINTRYHEGTVAISDDGQTMYFARTNYNDGKFVKDSTGIGLVNLFKATMVDGEWDNVERLPFNGENYTSQHPALSDDGKTLYFASDRPGGYGESDMYKVTINEDGTYGTPENLGADVNTEANEGFPFVNDGLLYFASNGHLGLGGLDIFVTSIDGDSFGEIRNLGVPINSNKDDFSFSFEAETKTGFFSSNREGGKGSDDIYMATQIAPICDVDYVITVTDVESGEIIAGATVALADTEGNVVATKTTDAEGKVTFKVECKKDISLEVTAQDYEGTTKDVEGTDSLITNVEVALQPIDNLIDELKKVNLQPIYFDFDKHNIRKEAALELDKLVQIMEKYPEMNIKVETHADIRGSESYNLKLTDKRAKSTVQYLISKGISEDRLTSEGMGEKNPLVDCKGGCTNEEHQKNRRSDFIITNLQEEGAE</sequence>
<evidence type="ECO:0000256" key="4">
    <source>
        <dbReference type="PROSITE-ProRule" id="PRU00473"/>
    </source>
</evidence>
<dbReference type="Pfam" id="PF07676">
    <property type="entry name" value="PD40"/>
    <property type="match status" value="3"/>
</dbReference>
<comment type="caution">
    <text evidence="7">The sequence shown here is derived from an EMBL/GenBank/DDBJ whole genome shotgun (WGS) entry which is preliminary data.</text>
</comment>
<dbReference type="InterPro" id="IPR011042">
    <property type="entry name" value="6-blade_b-propeller_TolB-like"/>
</dbReference>
<dbReference type="SUPFAM" id="SSF48452">
    <property type="entry name" value="TPR-like"/>
    <property type="match status" value="1"/>
</dbReference>
<dbReference type="PANTHER" id="PTHR30329:SF21">
    <property type="entry name" value="LIPOPROTEIN YIAD-RELATED"/>
    <property type="match status" value="1"/>
</dbReference>
<dbReference type="Gene3D" id="1.25.40.10">
    <property type="entry name" value="Tetratricopeptide repeat domain"/>
    <property type="match status" value="1"/>
</dbReference>
<protein>
    <submittedName>
        <fullName evidence="7">Cell envelope biogenesis protein OmpA</fullName>
    </submittedName>
</protein>
<keyword evidence="5" id="KW-0732">Signal</keyword>
<evidence type="ECO:0000256" key="1">
    <source>
        <dbReference type="ARBA" id="ARBA00004442"/>
    </source>
</evidence>
<dbReference type="SUPFAM" id="SSF49478">
    <property type="entry name" value="Cna protein B-type domain"/>
    <property type="match status" value="1"/>
</dbReference>
<dbReference type="Pfam" id="PF13620">
    <property type="entry name" value="CarboxypepD_reg"/>
    <property type="match status" value="1"/>
</dbReference>
<accession>A0ABQ5MNH5</accession>
<dbReference type="InterPro" id="IPR006665">
    <property type="entry name" value="OmpA-like"/>
</dbReference>
<feature type="signal peptide" evidence="5">
    <location>
        <begin position="1"/>
        <end position="19"/>
    </location>
</feature>
<dbReference type="CDD" id="cd07185">
    <property type="entry name" value="OmpA_C-like"/>
    <property type="match status" value="1"/>
</dbReference>
<dbReference type="InterPro" id="IPR011659">
    <property type="entry name" value="WD40"/>
</dbReference>
<evidence type="ECO:0000256" key="2">
    <source>
        <dbReference type="ARBA" id="ARBA00023136"/>
    </source>
</evidence>
<dbReference type="PANTHER" id="PTHR30329">
    <property type="entry name" value="STATOR ELEMENT OF FLAGELLAR MOTOR COMPLEX"/>
    <property type="match status" value="1"/>
</dbReference>
<dbReference type="InterPro" id="IPR050330">
    <property type="entry name" value="Bact_OuterMem_StrucFunc"/>
</dbReference>
<dbReference type="InterPro" id="IPR006664">
    <property type="entry name" value="OMP_bac"/>
</dbReference>
<feature type="domain" description="OmpA-like" evidence="6">
    <location>
        <begin position="506"/>
        <end position="626"/>
    </location>
</feature>
<feature type="chain" id="PRO_5045517168" evidence="5">
    <location>
        <begin position="20"/>
        <end position="631"/>
    </location>
</feature>
<dbReference type="Gene3D" id="2.120.10.30">
    <property type="entry name" value="TolB, C-terminal domain"/>
    <property type="match status" value="1"/>
</dbReference>
<keyword evidence="8" id="KW-1185">Reference proteome</keyword>
<dbReference type="Gene3D" id="3.30.1330.60">
    <property type="entry name" value="OmpA-like domain"/>
    <property type="match status" value="1"/>
</dbReference>
<reference evidence="7" key="1">
    <citation type="submission" date="2022-07" db="EMBL/GenBank/DDBJ databases">
        <title>Taxonomy of Novel Oxalotrophic and Methylotrophic Bacteria.</title>
        <authorList>
            <person name="Sahin N."/>
            <person name="Tani A."/>
        </authorList>
    </citation>
    <scope>NUCLEOTIDE SEQUENCE</scope>
    <source>
        <strain evidence="7">Y10</strain>
    </source>
</reference>
<dbReference type="Gene3D" id="2.60.40.1120">
    <property type="entry name" value="Carboxypeptidase-like, regulatory domain"/>
    <property type="match status" value="1"/>
</dbReference>
<evidence type="ECO:0000313" key="8">
    <source>
        <dbReference type="Proteomes" id="UP001143543"/>
    </source>
</evidence>
<proteinExistence type="predicted"/>
<dbReference type="SUPFAM" id="SSF82171">
    <property type="entry name" value="DPP6 N-terminal domain-like"/>
    <property type="match status" value="1"/>
</dbReference>
<dbReference type="InterPro" id="IPR011990">
    <property type="entry name" value="TPR-like_helical_dom_sf"/>
</dbReference>
<keyword evidence="2 4" id="KW-0472">Membrane</keyword>
<dbReference type="EMBL" id="BRVO01000009">
    <property type="protein sequence ID" value="GLB50961.1"/>
    <property type="molecule type" value="Genomic_DNA"/>
</dbReference>
<organism evidence="7 8">
    <name type="scientific">Neptunitalea lumnitzerae</name>
    <dbReference type="NCBI Taxonomy" id="2965509"/>
    <lineage>
        <taxon>Bacteria</taxon>
        <taxon>Pseudomonadati</taxon>
        <taxon>Bacteroidota</taxon>
        <taxon>Flavobacteriia</taxon>
        <taxon>Flavobacteriales</taxon>
        <taxon>Flavobacteriaceae</taxon>
        <taxon>Neptunitalea</taxon>
    </lineage>
</organism>
<keyword evidence="3" id="KW-0998">Cell outer membrane</keyword>
<dbReference type="RefSeq" id="WP_281766599.1">
    <property type="nucleotide sequence ID" value="NZ_BRVO01000009.1"/>
</dbReference>
<gene>
    <name evidence="7" type="ORF">Y10_33290</name>
</gene>
<evidence type="ECO:0000256" key="3">
    <source>
        <dbReference type="ARBA" id="ARBA00023237"/>
    </source>
</evidence>
<dbReference type="Pfam" id="PF00691">
    <property type="entry name" value="OmpA"/>
    <property type="match status" value="1"/>
</dbReference>
<evidence type="ECO:0000313" key="7">
    <source>
        <dbReference type="EMBL" id="GLB50961.1"/>
    </source>
</evidence>
<name>A0ABQ5MNH5_9FLAO</name>
<dbReference type="Proteomes" id="UP001143543">
    <property type="component" value="Unassembled WGS sequence"/>
</dbReference>
<dbReference type="SUPFAM" id="SSF103088">
    <property type="entry name" value="OmpA-like"/>
    <property type="match status" value="1"/>
</dbReference>
<dbReference type="PROSITE" id="PS51123">
    <property type="entry name" value="OMPA_2"/>
    <property type="match status" value="1"/>
</dbReference>
<dbReference type="InterPro" id="IPR036737">
    <property type="entry name" value="OmpA-like_sf"/>
</dbReference>
<evidence type="ECO:0000256" key="5">
    <source>
        <dbReference type="SAM" id="SignalP"/>
    </source>
</evidence>
<comment type="subcellular location">
    <subcellularLocation>
        <location evidence="1">Cell outer membrane</location>
    </subcellularLocation>
</comment>
<dbReference type="PRINTS" id="PR01021">
    <property type="entry name" value="OMPADOMAIN"/>
</dbReference>